<name>A0AAD1SWB6_PELCU</name>
<organism evidence="2 3">
    <name type="scientific">Pelobates cultripes</name>
    <name type="common">Western spadefoot toad</name>
    <dbReference type="NCBI Taxonomy" id="61616"/>
    <lineage>
        <taxon>Eukaryota</taxon>
        <taxon>Metazoa</taxon>
        <taxon>Chordata</taxon>
        <taxon>Craniata</taxon>
        <taxon>Vertebrata</taxon>
        <taxon>Euteleostomi</taxon>
        <taxon>Amphibia</taxon>
        <taxon>Batrachia</taxon>
        <taxon>Anura</taxon>
        <taxon>Pelobatoidea</taxon>
        <taxon>Pelobatidae</taxon>
        <taxon>Pelobates</taxon>
    </lineage>
</organism>
<dbReference type="Proteomes" id="UP001295444">
    <property type="component" value="Chromosome 08"/>
</dbReference>
<proteinExistence type="predicted"/>
<dbReference type="EMBL" id="OW240919">
    <property type="protein sequence ID" value="CAH2312668.1"/>
    <property type="molecule type" value="Genomic_DNA"/>
</dbReference>
<protein>
    <submittedName>
        <fullName evidence="2">Uncharacterized protein</fullName>
    </submittedName>
</protein>
<accession>A0AAD1SWB6</accession>
<evidence type="ECO:0000256" key="1">
    <source>
        <dbReference type="SAM" id="MobiDB-lite"/>
    </source>
</evidence>
<gene>
    <name evidence="2" type="ORF">PECUL_23A038624</name>
</gene>
<reference evidence="2" key="1">
    <citation type="submission" date="2022-03" db="EMBL/GenBank/DDBJ databases">
        <authorList>
            <person name="Alioto T."/>
            <person name="Alioto T."/>
            <person name="Gomez Garrido J."/>
        </authorList>
    </citation>
    <scope>NUCLEOTIDE SEQUENCE</scope>
</reference>
<keyword evidence="3" id="KW-1185">Reference proteome</keyword>
<feature type="compositionally biased region" description="Acidic residues" evidence="1">
    <location>
        <begin position="11"/>
        <end position="22"/>
    </location>
</feature>
<evidence type="ECO:0000313" key="2">
    <source>
        <dbReference type="EMBL" id="CAH2312668.1"/>
    </source>
</evidence>
<dbReference type="AlphaFoldDB" id="A0AAD1SWB6"/>
<evidence type="ECO:0000313" key="3">
    <source>
        <dbReference type="Proteomes" id="UP001295444"/>
    </source>
</evidence>
<sequence length="65" mass="7003">MAAYPENYSELSDDFSSGEEATDFTPALRPTLANQTADTSPVTTAVLKSLLADLQKKPQQPGMEL</sequence>
<feature type="region of interest" description="Disordered" evidence="1">
    <location>
        <begin position="1"/>
        <end position="25"/>
    </location>
</feature>